<feature type="chain" id="PRO_5046848726" description="alpha-N-acetylgalactosaminide alpha-2,6-sialyltransferase" evidence="18">
    <location>
        <begin position="21"/>
        <end position="604"/>
    </location>
</feature>
<evidence type="ECO:0000256" key="12">
    <source>
        <dbReference type="ARBA" id="ARBA00023180"/>
    </source>
</evidence>
<evidence type="ECO:0000256" key="8">
    <source>
        <dbReference type="ARBA" id="ARBA00022989"/>
    </source>
</evidence>
<dbReference type="InterPro" id="IPR001675">
    <property type="entry name" value="Glyco_trans_29"/>
</dbReference>
<gene>
    <name evidence="19" type="ORF">APTSU1_001233700</name>
</gene>
<keyword evidence="7" id="KW-0735">Signal-anchor</keyword>
<keyword evidence="18" id="KW-0732">Signal</keyword>
<evidence type="ECO:0000313" key="19">
    <source>
        <dbReference type="EMBL" id="GAB1297101.1"/>
    </source>
</evidence>
<evidence type="ECO:0000256" key="4">
    <source>
        <dbReference type="ARBA" id="ARBA00022676"/>
    </source>
</evidence>
<keyword evidence="5" id="KW-0808">Transferase</keyword>
<comment type="similarity">
    <text evidence="3">Belongs to the glycosyltransferase 29 family.</text>
</comment>
<evidence type="ECO:0000256" key="1">
    <source>
        <dbReference type="ARBA" id="ARBA00004323"/>
    </source>
</evidence>
<feature type="region of interest" description="Disordered" evidence="17">
    <location>
        <begin position="210"/>
        <end position="346"/>
    </location>
</feature>
<keyword evidence="9" id="KW-0333">Golgi apparatus</keyword>
<keyword evidence="10" id="KW-0472">Membrane</keyword>
<evidence type="ECO:0000256" key="7">
    <source>
        <dbReference type="ARBA" id="ARBA00022968"/>
    </source>
</evidence>
<comment type="caution">
    <text evidence="19">The sequence shown here is derived from an EMBL/GenBank/DDBJ whole genome shotgun (WGS) entry which is preliminary data.</text>
</comment>
<feature type="signal peptide" evidence="18">
    <location>
        <begin position="1"/>
        <end position="20"/>
    </location>
</feature>
<dbReference type="PANTHER" id="PTHR45941:SF5">
    <property type="entry name" value="ALPHA-N-ACETYLGALACTOSAMINIDE ALPHA-2,6-SIALYLTRANSFERASE 2"/>
    <property type="match status" value="1"/>
</dbReference>
<dbReference type="Gene3D" id="3.90.1480.20">
    <property type="entry name" value="Glycosyl transferase family 29"/>
    <property type="match status" value="2"/>
</dbReference>
<evidence type="ECO:0000256" key="5">
    <source>
        <dbReference type="ARBA" id="ARBA00022679"/>
    </source>
</evidence>
<keyword evidence="8" id="KW-1133">Transmembrane helix</keyword>
<comment type="catalytic activity">
    <reaction evidence="16">
        <text>a 3-O-[N-acetyl-alpha-D-galactosaminyl]-L-threonyl-[protein] + CMP-N-acetyl-beta-neuraminate = a 3-O-[N-acetyl-alpha-neuraminosyl-(2-&gt;6)-N-acetyl-alpha-D-galactosaminyl]-L-threonyl-[protein] + CMP + H(+)</text>
        <dbReference type="Rhea" id="RHEA:81643"/>
        <dbReference type="Rhea" id="RHEA-COMP:11689"/>
        <dbReference type="Rhea" id="RHEA-COMP:19720"/>
        <dbReference type="ChEBI" id="CHEBI:15378"/>
        <dbReference type="ChEBI" id="CHEBI:57812"/>
        <dbReference type="ChEBI" id="CHEBI:60377"/>
        <dbReference type="ChEBI" id="CHEBI:87075"/>
        <dbReference type="ChEBI" id="CHEBI:231970"/>
    </reaction>
    <physiologicalReaction direction="left-to-right" evidence="16">
        <dbReference type="Rhea" id="RHEA:81644"/>
    </physiologicalReaction>
</comment>
<organism evidence="19 20">
    <name type="scientific">Apodemus speciosus</name>
    <name type="common">Large Japanese field mouse</name>
    <dbReference type="NCBI Taxonomy" id="105296"/>
    <lineage>
        <taxon>Eukaryota</taxon>
        <taxon>Metazoa</taxon>
        <taxon>Chordata</taxon>
        <taxon>Craniata</taxon>
        <taxon>Vertebrata</taxon>
        <taxon>Euteleostomi</taxon>
        <taxon>Mammalia</taxon>
        <taxon>Eutheria</taxon>
        <taxon>Euarchontoglires</taxon>
        <taxon>Glires</taxon>
        <taxon>Rodentia</taxon>
        <taxon>Myomorpha</taxon>
        <taxon>Muroidea</taxon>
        <taxon>Muridae</taxon>
        <taxon>Murinae</taxon>
        <taxon>Apodemus</taxon>
    </lineage>
</organism>
<evidence type="ECO:0000256" key="15">
    <source>
        <dbReference type="ARBA" id="ARBA00050664"/>
    </source>
</evidence>
<comment type="catalytic activity">
    <reaction evidence="15">
        <text>a 3-O-[N-acetyl-alpha-neuraminyl-(2-&gt;3)-beta-D-galactosyl-(1-&gt;3)-N-acetyl-alpha-D-galactosaminyl]-L-threonyl-[protein] + CMP-N-acetyl-beta-neuraminate = a 3-O-{alpha-Neu5Ac-(2-&gt;3)-beta-D-Gal-(1-&gt;3)-[alpha-Neu5Ac-(2-&gt;6)]-alpha-D-GalNAc}-L-threonyl-[protein] + CMP + H(+)</text>
        <dbReference type="Rhea" id="RHEA:81659"/>
        <dbReference type="Rhea" id="RHEA-COMP:14417"/>
        <dbReference type="Rhea" id="RHEA-COMP:16763"/>
        <dbReference type="ChEBI" id="CHEBI:15378"/>
        <dbReference type="ChEBI" id="CHEBI:57812"/>
        <dbReference type="ChEBI" id="CHEBI:60377"/>
        <dbReference type="ChEBI" id="CHEBI:139598"/>
        <dbReference type="ChEBI" id="CHEBI:156398"/>
    </reaction>
    <physiologicalReaction direction="left-to-right" evidence="15">
        <dbReference type="Rhea" id="RHEA:81660"/>
    </physiologicalReaction>
</comment>
<comment type="pathway">
    <text evidence="2">Protein modification; protein glycosylation.</text>
</comment>
<evidence type="ECO:0000256" key="14">
    <source>
        <dbReference type="ARBA" id="ARBA00039109"/>
    </source>
</evidence>
<dbReference type="EMBL" id="BAAFST010000011">
    <property type="protein sequence ID" value="GAB1297101.1"/>
    <property type="molecule type" value="Genomic_DNA"/>
</dbReference>
<evidence type="ECO:0000256" key="9">
    <source>
        <dbReference type="ARBA" id="ARBA00023034"/>
    </source>
</evidence>
<accession>A0ABQ0FDI3</accession>
<keyword evidence="12" id="KW-0325">Glycoprotein</keyword>
<dbReference type="EC" id="2.4.3.3" evidence="14"/>
<keyword evidence="11" id="KW-1015">Disulfide bond</keyword>
<dbReference type="InterPro" id="IPR038578">
    <property type="entry name" value="GT29-like_sf"/>
</dbReference>
<evidence type="ECO:0000256" key="18">
    <source>
        <dbReference type="SAM" id="SignalP"/>
    </source>
</evidence>
<keyword evidence="20" id="KW-1185">Reference proteome</keyword>
<feature type="compositionally biased region" description="Polar residues" evidence="17">
    <location>
        <begin position="310"/>
        <end position="345"/>
    </location>
</feature>
<comment type="catalytic activity">
    <reaction evidence="13">
        <text>a beta-D-galactosyl-(1-&gt;3)-N-acetyl-alpha-D-galactosaminyl derivative + CMP-N-acetyl-beta-neuraminate = a beta-D-galactosyl-(1-&gt;3)-[N-acetyl-alpha-neuraminyl-(2-&gt;6)]-N-acetyl-alpha-D-galactosaminyl derivative + CMP + H(+)</text>
        <dbReference type="Rhea" id="RHEA:11136"/>
        <dbReference type="ChEBI" id="CHEBI:15378"/>
        <dbReference type="ChEBI" id="CHEBI:57812"/>
        <dbReference type="ChEBI" id="CHEBI:60377"/>
        <dbReference type="ChEBI" id="CHEBI:133470"/>
        <dbReference type="ChEBI" id="CHEBI:140764"/>
        <dbReference type="EC" id="2.4.3.3"/>
    </reaction>
    <physiologicalReaction direction="left-to-right" evidence="13">
        <dbReference type="Rhea" id="RHEA:11137"/>
    </physiologicalReaction>
</comment>
<sequence>MLLLVATSSGILLTLYYSAGQRSPEIQVPTRKDLIASTLRLLKNPESAELFSASGKLPLSCIRCAVVGNGGILNGSRQGEKIDAHDYVFRLNGAITEGFESDVGTKTSFYGFTVNTMKNSLISYAKLGFTSVPQGQLAELRATERSPSVMDLGYIFIPSSIRDYLMLRSAILGVPVPEGPDKGDREPRMGSVTYWECALGNCFRVPGWTQASPTPMSSPSHTPNPSPTQSPSQSRSNHADNPTNQQLPPSSGGSAPSPSPTRGASSRPTSHNPTPAASQPSSRASSQSPSPHVQHVPRGSTQVPTPPASKSPSQTGLKALSRNPSLTPSVTVTRSPSHSPATSASYIGPIRTIPSYITPYVPRFMKEPPFFQPPTAPLPQNRCFPCPFPCQAQQSRQPPPPPPDSLYFPLLPPPPHIPQVQCSFPTPPALFTPPSSLSYTPPTEVLLKGKPHVVPSVLPATFYTPFSRFYSQPRMALDALSISIVGPRPHTYFGPETSASKFKLLHPDFIGYLTERFLKSKLMNTRFGDMYMPSTGALMLLTALHTCDQVSAYGFITNNYQKYSDHYFEREKKPLIFYANHDLSLEASLWRDLHNAGILWLYQR</sequence>
<dbReference type="PANTHER" id="PTHR45941">
    <property type="entry name" value="ALPHA-N-ACETYLGALACTOSAMINIDE ALPHA-2,6-SIALYLTRANSFERASE 2-LIKE-RELATED"/>
    <property type="match status" value="1"/>
</dbReference>
<feature type="compositionally biased region" description="Low complexity" evidence="17">
    <location>
        <begin position="212"/>
        <end position="221"/>
    </location>
</feature>
<evidence type="ECO:0000256" key="11">
    <source>
        <dbReference type="ARBA" id="ARBA00023157"/>
    </source>
</evidence>
<dbReference type="Pfam" id="PF00777">
    <property type="entry name" value="Glyco_transf_29"/>
    <property type="match status" value="2"/>
</dbReference>
<comment type="subcellular location">
    <subcellularLocation>
        <location evidence="1">Golgi apparatus membrane</location>
        <topology evidence="1">Single-pass type II membrane protein</topology>
    </subcellularLocation>
</comment>
<evidence type="ECO:0000256" key="2">
    <source>
        <dbReference type="ARBA" id="ARBA00004922"/>
    </source>
</evidence>
<evidence type="ECO:0000256" key="3">
    <source>
        <dbReference type="ARBA" id="ARBA00006003"/>
    </source>
</evidence>
<feature type="compositionally biased region" description="Low complexity" evidence="17">
    <location>
        <begin position="248"/>
        <end position="291"/>
    </location>
</feature>
<evidence type="ECO:0000256" key="16">
    <source>
        <dbReference type="ARBA" id="ARBA00052285"/>
    </source>
</evidence>
<keyword evidence="4" id="KW-0328">Glycosyltransferase</keyword>
<evidence type="ECO:0000256" key="17">
    <source>
        <dbReference type="SAM" id="MobiDB-lite"/>
    </source>
</evidence>
<keyword evidence="6" id="KW-0812">Transmembrane</keyword>
<proteinExistence type="inferred from homology"/>
<name>A0ABQ0FDI3_APOSI</name>
<evidence type="ECO:0000256" key="10">
    <source>
        <dbReference type="ARBA" id="ARBA00023136"/>
    </source>
</evidence>
<evidence type="ECO:0000313" key="20">
    <source>
        <dbReference type="Proteomes" id="UP001623349"/>
    </source>
</evidence>
<protein>
    <recommendedName>
        <fullName evidence="14">alpha-N-acetylgalactosaminide alpha-2,6-sialyltransferase</fullName>
        <ecNumber evidence="14">2.4.3.3</ecNumber>
    </recommendedName>
</protein>
<reference evidence="19 20" key="1">
    <citation type="submission" date="2024-08" db="EMBL/GenBank/DDBJ databases">
        <title>The draft genome of Apodemus speciosus.</title>
        <authorList>
            <person name="Nabeshima K."/>
            <person name="Suzuki S."/>
            <person name="Onuma M."/>
        </authorList>
    </citation>
    <scope>NUCLEOTIDE SEQUENCE [LARGE SCALE GENOMIC DNA]</scope>
    <source>
        <strain evidence="19">IB14-021</strain>
    </source>
</reference>
<evidence type="ECO:0000256" key="13">
    <source>
        <dbReference type="ARBA" id="ARBA00036348"/>
    </source>
</evidence>
<evidence type="ECO:0000256" key="6">
    <source>
        <dbReference type="ARBA" id="ARBA00022692"/>
    </source>
</evidence>
<dbReference type="Proteomes" id="UP001623349">
    <property type="component" value="Unassembled WGS sequence"/>
</dbReference>